<protein>
    <submittedName>
        <fullName evidence="2">Uncharacterized protein</fullName>
    </submittedName>
</protein>
<evidence type="ECO:0000313" key="2">
    <source>
        <dbReference type="EMBL" id="JAQ06805.1"/>
    </source>
</evidence>
<feature type="region of interest" description="Disordered" evidence="1">
    <location>
        <begin position="130"/>
        <end position="151"/>
    </location>
</feature>
<reference evidence="2" key="1">
    <citation type="journal article" date="2016" name="Gigascience">
        <title>De novo construction of an expanded transcriptome assembly for the western tarnished plant bug, Lygus hesperus.</title>
        <authorList>
            <person name="Tassone E.E."/>
            <person name="Geib S.M."/>
            <person name="Hall B."/>
            <person name="Fabrick J.A."/>
            <person name="Brent C.S."/>
            <person name="Hull J.J."/>
        </authorList>
    </citation>
    <scope>NUCLEOTIDE SEQUENCE</scope>
</reference>
<feature type="compositionally biased region" description="Low complexity" evidence="1">
    <location>
        <begin position="283"/>
        <end position="292"/>
    </location>
</feature>
<name>A0A146LHG8_LYGHE</name>
<accession>A0A146LHG8</accession>
<feature type="region of interest" description="Disordered" evidence="1">
    <location>
        <begin position="54"/>
        <end position="91"/>
    </location>
</feature>
<sequence>MIVPIYLQLQGRKIILFCAIVAIANGGVIEKTKHHSRFTRAVHHDDEQMAVLHNTSEAPPSEMNKTDSTSSSTLREGAIVSDEGEDQNKKRTTRAADYFDDEACFPSQPAFRRSIVEKLNNPSRVVRSVGYDHDRSDHQSSAALEEDKGSLNMDDHEHFTLEREAKLDEGHSLQPEDDGKDEDKIERLSNPSRSVRQTYRYPNSRYSINPYYYPTTTASPCPTTPAAPACPIIYPQISPTTCAPACPAICPTTSAPTVCPTVCPVTCPATTTTPSPRYFVLPSSSSGSSGSSQPIYVQYPQASSGSSSGISADPTQQRASSYSGKWKKPFTCPTTQTSAQPSCSGIAGIFKNSGNGNGGNYLRSNMNVMTSDPSACLVNYSGNGRGGNNITSCVNYITKGTLCCNSGNGEGGNYINSGVNIVGDGGSLVNGTCGPTVMESLYNIFVDKGCPLFSCNDGYDYDYDSSEEVDPCCSTSASSDPCAPSPPVYSCLPAPADPCAPPPVYPCPADPCAPAPADPCAPQQNLPPWIVFPSYGPSKKK</sequence>
<organism evidence="2">
    <name type="scientific">Lygus hesperus</name>
    <name type="common">Western plant bug</name>
    <dbReference type="NCBI Taxonomy" id="30085"/>
    <lineage>
        <taxon>Eukaryota</taxon>
        <taxon>Metazoa</taxon>
        <taxon>Ecdysozoa</taxon>
        <taxon>Arthropoda</taxon>
        <taxon>Hexapoda</taxon>
        <taxon>Insecta</taxon>
        <taxon>Pterygota</taxon>
        <taxon>Neoptera</taxon>
        <taxon>Paraneoptera</taxon>
        <taxon>Hemiptera</taxon>
        <taxon>Heteroptera</taxon>
        <taxon>Panheteroptera</taxon>
        <taxon>Cimicomorpha</taxon>
        <taxon>Miridae</taxon>
        <taxon>Mirini</taxon>
        <taxon>Lygus</taxon>
    </lineage>
</organism>
<proteinExistence type="predicted"/>
<evidence type="ECO:0000256" key="1">
    <source>
        <dbReference type="SAM" id="MobiDB-lite"/>
    </source>
</evidence>
<feature type="region of interest" description="Disordered" evidence="1">
    <location>
        <begin position="283"/>
        <end position="324"/>
    </location>
</feature>
<feature type="region of interest" description="Disordered" evidence="1">
    <location>
        <begin position="163"/>
        <end position="200"/>
    </location>
</feature>
<dbReference type="AlphaFoldDB" id="A0A146LHG8"/>
<feature type="compositionally biased region" description="Polar residues" evidence="1">
    <location>
        <begin position="189"/>
        <end position="200"/>
    </location>
</feature>
<gene>
    <name evidence="2" type="ORF">g.77907</name>
</gene>
<dbReference type="EMBL" id="GDHC01011824">
    <property type="protein sequence ID" value="JAQ06805.1"/>
    <property type="molecule type" value="Transcribed_RNA"/>
</dbReference>
<feature type="compositionally biased region" description="Polar residues" evidence="1">
    <location>
        <begin position="313"/>
        <end position="323"/>
    </location>
</feature>